<dbReference type="CDD" id="cd01392">
    <property type="entry name" value="HTH_LacI"/>
    <property type="match status" value="1"/>
</dbReference>
<dbReference type="GO" id="GO:0003700">
    <property type="term" value="F:DNA-binding transcription factor activity"/>
    <property type="evidence" value="ECO:0007669"/>
    <property type="project" value="TreeGrafter"/>
</dbReference>
<gene>
    <name evidence="5" type="ORF">IQ26_07699</name>
</gene>
<dbReference type="PROSITE" id="PS50932">
    <property type="entry name" value="HTH_LACI_2"/>
    <property type="match status" value="1"/>
</dbReference>
<proteinExistence type="predicted"/>
<dbReference type="CDD" id="cd06307">
    <property type="entry name" value="PBP1_sugar_binding"/>
    <property type="match status" value="1"/>
</dbReference>
<dbReference type="PRINTS" id="PR00036">
    <property type="entry name" value="HTHLACI"/>
</dbReference>
<keyword evidence="2" id="KW-0238">DNA-binding</keyword>
<keyword evidence="1" id="KW-0805">Transcription regulation</keyword>
<dbReference type="InterPro" id="IPR025997">
    <property type="entry name" value="SBP_2_dom"/>
</dbReference>
<organism evidence="5 6">
    <name type="scientific">Mesorhizobium tianshanense</name>
    <dbReference type="NCBI Taxonomy" id="39844"/>
    <lineage>
        <taxon>Bacteria</taxon>
        <taxon>Pseudomonadati</taxon>
        <taxon>Pseudomonadota</taxon>
        <taxon>Alphaproteobacteria</taxon>
        <taxon>Hyphomicrobiales</taxon>
        <taxon>Phyllobacteriaceae</taxon>
        <taxon>Mesorhizobium</taxon>
    </lineage>
</organism>
<dbReference type="SMART" id="SM00354">
    <property type="entry name" value="HTH_LACI"/>
    <property type="match status" value="1"/>
</dbReference>
<keyword evidence="3" id="KW-0804">Transcription</keyword>
<comment type="caution">
    <text evidence="5">The sequence shown here is derived from an EMBL/GenBank/DDBJ whole genome shotgun (WGS) entry which is preliminary data.</text>
</comment>
<evidence type="ECO:0000313" key="6">
    <source>
        <dbReference type="Proteomes" id="UP000317122"/>
    </source>
</evidence>
<dbReference type="Proteomes" id="UP000317122">
    <property type="component" value="Unassembled WGS sequence"/>
</dbReference>
<evidence type="ECO:0000313" key="5">
    <source>
        <dbReference type="EMBL" id="TWI16446.1"/>
    </source>
</evidence>
<dbReference type="InterPro" id="IPR010982">
    <property type="entry name" value="Lambda_DNA-bd_dom_sf"/>
</dbReference>
<dbReference type="Gene3D" id="3.40.50.2300">
    <property type="match status" value="2"/>
</dbReference>
<dbReference type="PANTHER" id="PTHR30146">
    <property type="entry name" value="LACI-RELATED TRANSCRIPTIONAL REPRESSOR"/>
    <property type="match status" value="1"/>
</dbReference>
<accession>A0A562M923</accession>
<evidence type="ECO:0000256" key="3">
    <source>
        <dbReference type="ARBA" id="ARBA00023163"/>
    </source>
</evidence>
<sequence length="395" mass="43930">MYIDTRPVTPGLLFVEYAVDHEYSVTLPPGTFAEMYWMTERQPALKLIRIGPMTKRPTITDLAREAGVSVATVDRVLNARHPVREETARRVHEAAHAIGYHAAGLIKQRLQRDLPHYRLGFILRKPAQHFYQHFAREVEASVSLAQSFHGIPLIEFAPSHVPCDLIALLKDLGSRCHAIAMVAPDHPKITAAVEELKAKGIPVFSLLSDFAAGVRQGYIGLNNRQVGRTAAWMFSKVAKRPGKVAVFVGSHRFQGQELRDIGFRSYFRENAPTFEVLDPLMNLEKRQITYEATLDLMQREPELVGFYVAGGGMEGAISALREEGEGQDLVAIVNEITPESRAALADNVITMAVATPMRRLCQELTTLMARAIETGTAETPGQTFLPFDIHLPENI</sequence>
<feature type="domain" description="HTH lacI-type" evidence="4">
    <location>
        <begin position="57"/>
        <end position="112"/>
    </location>
</feature>
<evidence type="ECO:0000259" key="4">
    <source>
        <dbReference type="PROSITE" id="PS50932"/>
    </source>
</evidence>
<dbReference type="PANTHER" id="PTHR30146:SF152">
    <property type="entry name" value="TRANSCRIPTIONAL REGULATORY PROTEIN"/>
    <property type="match status" value="1"/>
</dbReference>
<dbReference type="EMBL" id="VLKT01000127">
    <property type="protein sequence ID" value="TWI16446.1"/>
    <property type="molecule type" value="Genomic_DNA"/>
</dbReference>
<dbReference type="SUPFAM" id="SSF47413">
    <property type="entry name" value="lambda repressor-like DNA-binding domains"/>
    <property type="match status" value="1"/>
</dbReference>
<reference evidence="5 6" key="1">
    <citation type="journal article" date="2015" name="Stand. Genomic Sci.">
        <title>Genomic Encyclopedia of Bacterial and Archaeal Type Strains, Phase III: the genomes of soil and plant-associated and newly described type strains.</title>
        <authorList>
            <person name="Whitman W.B."/>
            <person name="Woyke T."/>
            <person name="Klenk H.P."/>
            <person name="Zhou Y."/>
            <person name="Lilburn T.G."/>
            <person name="Beck B.J."/>
            <person name="De Vos P."/>
            <person name="Vandamme P."/>
            <person name="Eisen J.A."/>
            <person name="Garrity G."/>
            <person name="Hugenholtz P."/>
            <person name="Kyrpides N.C."/>
        </authorList>
    </citation>
    <scope>NUCLEOTIDE SEQUENCE [LARGE SCALE GENOMIC DNA]</scope>
    <source>
        <strain evidence="5 6">CGMCC 1.2546</strain>
    </source>
</reference>
<dbReference type="Pfam" id="PF13407">
    <property type="entry name" value="Peripla_BP_4"/>
    <property type="match status" value="1"/>
</dbReference>
<evidence type="ECO:0000256" key="2">
    <source>
        <dbReference type="ARBA" id="ARBA00023125"/>
    </source>
</evidence>
<dbReference type="SUPFAM" id="SSF53822">
    <property type="entry name" value="Periplasmic binding protein-like I"/>
    <property type="match status" value="1"/>
</dbReference>
<dbReference type="PROSITE" id="PS00356">
    <property type="entry name" value="HTH_LACI_1"/>
    <property type="match status" value="1"/>
</dbReference>
<dbReference type="Gene3D" id="1.10.260.40">
    <property type="entry name" value="lambda repressor-like DNA-binding domains"/>
    <property type="match status" value="1"/>
</dbReference>
<dbReference type="AlphaFoldDB" id="A0A562M923"/>
<evidence type="ECO:0000256" key="1">
    <source>
        <dbReference type="ARBA" id="ARBA00023015"/>
    </source>
</evidence>
<dbReference type="InterPro" id="IPR000843">
    <property type="entry name" value="HTH_LacI"/>
</dbReference>
<dbReference type="GO" id="GO:0000976">
    <property type="term" value="F:transcription cis-regulatory region binding"/>
    <property type="evidence" value="ECO:0007669"/>
    <property type="project" value="TreeGrafter"/>
</dbReference>
<keyword evidence="6" id="KW-1185">Reference proteome</keyword>
<dbReference type="Pfam" id="PF00356">
    <property type="entry name" value="LacI"/>
    <property type="match status" value="1"/>
</dbReference>
<dbReference type="InterPro" id="IPR028082">
    <property type="entry name" value="Peripla_BP_I"/>
</dbReference>
<protein>
    <submittedName>
        <fullName evidence="5">LacI family transcriptional regulator</fullName>
    </submittedName>
</protein>
<name>A0A562M923_9HYPH</name>